<dbReference type="InterPro" id="IPR001367">
    <property type="entry name" value="Fe_dep_repressor"/>
</dbReference>
<dbReference type="Proteomes" id="UP000184251">
    <property type="component" value="Unassembled WGS sequence"/>
</dbReference>
<organism evidence="6 7">
    <name type="scientific">Alkalibacter saccharofermentans DSM 14828</name>
    <dbReference type="NCBI Taxonomy" id="1120975"/>
    <lineage>
        <taxon>Bacteria</taxon>
        <taxon>Bacillati</taxon>
        <taxon>Bacillota</taxon>
        <taxon>Clostridia</taxon>
        <taxon>Eubacteriales</taxon>
        <taxon>Eubacteriaceae</taxon>
        <taxon>Alkalibacter</taxon>
    </lineage>
</organism>
<comment type="similarity">
    <text evidence="1">Belongs to the DtxR/MntR family.</text>
</comment>
<evidence type="ECO:0000259" key="5">
    <source>
        <dbReference type="PROSITE" id="PS50944"/>
    </source>
</evidence>
<keyword evidence="2" id="KW-0805">Transcription regulation</keyword>
<evidence type="ECO:0000256" key="4">
    <source>
        <dbReference type="ARBA" id="ARBA00023163"/>
    </source>
</evidence>
<dbReference type="GO" id="GO:0003677">
    <property type="term" value="F:DNA binding"/>
    <property type="evidence" value="ECO:0007669"/>
    <property type="project" value="UniProtKB-KW"/>
</dbReference>
<reference evidence="6 7" key="1">
    <citation type="submission" date="2016-11" db="EMBL/GenBank/DDBJ databases">
        <authorList>
            <person name="Jaros S."/>
            <person name="Januszkiewicz K."/>
            <person name="Wedrychowicz H."/>
        </authorList>
    </citation>
    <scope>NUCLEOTIDE SEQUENCE [LARGE SCALE GENOMIC DNA]</scope>
    <source>
        <strain evidence="6 7">DSM 14828</strain>
    </source>
</reference>
<dbReference type="STRING" id="1120975.SAMN02746064_01108"/>
<dbReference type="PANTHER" id="PTHR33238:SF7">
    <property type="entry name" value="IRON-DEPENDENT TRANSCRIPTIONAL REGULATOR"/>
    <property type="match status" value="1"/>
</dbReference>
<proteinExistence type="inferred from homology"/>
<dbReference type="GO" id="GO:0046914">
    <property type="term" value="F:transition metal ion binding"/>
    <property type="evidence" value="ECO:0007669"/>
    <property type="project" value="InterPro"/>
</dbReference>
<evidence type="ECO:0000313" key="6">
    <source>
        <dbReference type="EMBL" id="SHE74249.1"/>
    </source>
</evidence>
<dbReference type="SUPFAM" id="SSF46785">
    <property type="entry name" value="Winged helix' DNA-binding domain"/>
    <property type="match status" value="1"/>
</dbReference>
<feature type="domain" description="HTH dtxR-type" evidence="5">
    <location>
        <begin position="1"/>
        <end position="64"/>
    </location>
</feature>
<dbReference type="Pfam" id="PF01325">
    <property type="entry name" value="Fe_dep_repress"/>
    <property type="match status" value="1"/>
</dbReference>
<dbReference type="GO" id="GO:0003700">
    <property type="term" value="F:DNA-binding transcription factor activity"/>
    <property type="evidence" value="ECO:0007669"/>
    <property type="project" value="InterPro"/>
</dbReference>
<dbReference type="InterPro" id="IPR036388">
    <property type="entry name" value="WH-like_DNA-bd_sf"/>
</dbReference>
<sequence>MKVQESRENYLETILLLQKELGQVRSIDIAHKLEYTKASISRAMSLLKKDNLITMGKSGIIELTEEGQKKAAEIYDRHRAIKDFLINIGVSEKTAEEDACRMEHVISNEAFEKIKKYNDK</sequence>
<evidence type="ECO:0000256" key="1">
    <source>
        <dbReference type="ARBA" id="ARBA00007871"/>
    </source>
</evidence>
<gene>
    <name evidence="6" type="ORF">SAMN02746064_01108</name>
</gene>
<dbReference type="InterPro" id="IPR022687">
    <property type="entry name" value="HTH_DTXR"/>
</dbReference>
<protein>
    <submittedName>
        <fullName evidence="6">Iron (Metal) dependent repressor, DtxR family</fullName>
    </submittedName>
</protein>
<dbReference type="InterPro" id="IPR050536">
    <property type="entry name" value="DtxR_MntR_Metal-Reg"/>
</dbReference>
<evidence type="ECO:0000256" key="2">
    <source>
        <dbReference type="ARBA" id="ARBA00023015"/>
    </source>
</evidence>
<dbReference type="RefSeq" id="WP_073270094.1">
    <property type="nucleotide sequence ID" value="NZ_FQTU01000006.1"/>
</dbReference>
<dbReference type="Pfam" id="PF02742">
    <property type="entry name" value="Fe_dep_repr_C"/>
    <property type="match status" value="1"/>
</dbReference>
<dbReference type="SUPFAM" id="SSF47979">
    <property type="entry name" value="Iron-dependent repressor protein, dimerization domain"/>
    <property type="match status" value="1"/>
</dbReference>
<keyword evidence="4" id="KW-0804">Transcription</keyword>
<dbReference type="PROSITE" id="PS50944">
    <property type="entry name" value="HTH_DTXR"/>
    <property type="match status" value="1"/>
</dbReference>
<dbReference type="EMBL" id="FQTU01000006">
    <property type="protein sequence ID" value="SHE74249.1"/>
    <property type="molecule type" value="Genomic_DNA"/>
</dbReference>
<dbReference type="OrthoDB" id="9794394at2"/>
<keyword evidence="3" id="KW-0238">DNA-binding</keyword>
<evidence type="ECO:0000313" key="7">
    <source>
        <dbReference type="Proteomes" id="UP000184251"/>
    </source>
</evidence>
<accession>A0A1M4VZ68</accession>
<dbReference type="InterPro" id="IPR036421">
    <property type="entry name" value="Fe_dep_repressor_sf"/>
</dbReference>
<dbReference type="SMART" id="SM00529">
    <property type="entry name" value="HTH_DTXR"/>
    <property type="match status" value="1"/>
</dbReference>
<dbReference type="PANTHER" id="PTHR33238">
    <property type="entry name" value="IRON (METAL) DEPENDENT REPRESSOR, DTXR FAMILY"/>
    <property type="match status" value="1"/>
</dbReference>
<dbReference type="Gene3D" id="1.10.60.10">
    <property type="entry name" value="Iron dependent repressor, metal binding and dimerisation domain"/>
    <property type="match status" value="1"/>
</dbReference>
<dbReference type="AlphaFoldDB" id="A0A1M4VZ68"/>
<evidence type="ECO:0000256" key="3">
    <source>
        <dbReference type="ARBA" id="ARBA00023125"/>
    </source>
</evidence>
<name>A0A1M4VZ68_9FIRM</name>
<dbReference type="Gene3D" id="1.10.10.10">
    <property type="entry name" value="Winged helix-like DNA-binding domain superfamily/Winged helix DNA-binding domain"/>
    <property type="match status" value="1"/>
</dbReference>
<dbReference type="GO" id="GO:0046983">
    <property type="term" value="F:protein dimerization activity"/>
    <property type="evidence" value="ECO:0007669"/>
    <property type="project" value="InterPro"/>
</dbReference>
<keyword evidence="7" id="KW-1185">Reference proteome</keyword>
<dbReference type="InterPro" id="IPR022689">
    <property type="entry name" value="Iron_dep_repressor"/>
</dbReference>
<dbReference type="InterPro" id="IPR036390">
    <property type="entry name" value="WH_DNA-bd_sf"/>
</dbReference>